<evidence type="ECO:0000256" key="6">
    <source>
        <dbReference type="ARBA" id="ARBA00022729"/>
    </source>
</evidence>
<dbReference type="GO" id="GO:0020037">
    <property type="term" value="F:heme binding"/>
    <property type="evidence" value="ECO:0007669"/>
    <property type="project" value="InterPro"/>
</dbReference>
<evidence type="ECO:0000256" key="9">
    <source>
        <dbReference type="ARBA" id="ARBA00023004"/>
    </source>
</evidence>
<dbReference type="GO" id="GO:0016740">
    <property type="term" value="F:transferase activity"/>
    <property type="evidence" value="ECO:0007669"/>
    <property type="project" value="UniProtKB-KW"/>
</dbReference>
<keyword evidence="9 13" id="KW-0408">Iron</keyword>
<feature type="binding site" description="covalent" evidence="15">
    <location>
        <position position="172"/>
    </location>
    <ligand>
        <name>heme c</name>
        <dbReference type="ChEBI" id="CHEBI:61717"/>
        <label>2</label>
    </ligand>
</feature>
<comment type="subunit">
    <text evidence="13">Heterodimer of SoxA and SoxX.</text>
</comment>
<evidence type="ECO:0000313" key="18">
    <source>
        <dbReference type="EMBL" id="HGY09083.1"/>
    </source>
</evidence>
<dbReference type="Proteomes" id="UP000885759">
    <property type="component" value="Unassembled WGS sequence"/>
</dbReference>
<dbReference type="GO" id="GO:0046872">
    <property type="term" value="F:metal ion binding"/>
    <property type="evidence" value="ECO:0007669"/>
    <property type="project" value="UniProtKB-KW"/>
</dbReference>
<feature type="binding site" description="axial binding residue" evidence="16">
    <location>
        <position position="105"/>
    </location>
    <ligand>
        <name>heme c</name>
        <dbReference type="ChEBI" id="CHEBI:61717"/>
        <label>1</label>
    </ligand>
    <ligandPart>
        <name>Fe</name>
        <dbReference type="ChEBI" id="CHEBI:18248"/>
    </ligandPart>
</feature>
<keyword evidence="4 13" id="KW-0808">Transferase</keyword>
<keyword evidence="2 13" id="KW-0813">Transport</keyword>
<accession>A0A7C4VCP1</accession>
<comment type="similarity">
    <text evidence="10 13">Belongs to the SoxA family.</text>
</comment>
<dbReference type="Pfam" id="PF21342">
    <property type="entry name" value="SoxA-TsdA_cyt-c"/>
    <property type="match status" value="1"/>
</dbReference>
<evidence type="ECO:0000256" key="5">
    <source>
        <dbReference type="ARBA" id="ARBA00022723"/>
    </source>
</evidence>
<evidence type="ECO:0000256" key="12">
    <source>
        <dbReference type="ARBA" id="ARBA00048423"/>
    </source>
</evidence>
<feature type="active site" description="Cysteine persulfide intermediate" evidence="14">
    <location>
        <position position="217"/>
    </location>
</feature>
<keyword evidence="6" id="KW-0732">Signal</keyword>
<name>A0A7C4VCP1_9DEIN</name>
<dbReference type="InterPro" id="IPR009056">
    <property type="entry name" value="Cyt_c-like_dom"/>
</dbReference>
<dbReference type="Gene3D" id="1.10.760.10">
    <property type="entry name" value="Cytochrome c-like domain"/>
    <property type="match status" value="2"/>
</dbReference>
<dbReference type="AlphaFoldDB" id="A0A7C4VCP1"/>
<evidence type="ECO:0000256" key="4">
    <source>
        <dbReference type="ARBA" id="ARBA00022679"/>
    </source>
</evidence>
<evidence type="ECO:0000256" key="16">
    <source>
        <dbReference type="PIRSR" id="PIRSR038455-3"/>
    </source>
</evidence>
<evidence type="ECO:0000256" key="3">
    <source>
        <dbReference type="ARBA" id="ARBA00022617"/>
    </source>
</evidence>
<dbReference type="GO" id="GO:0042597">
    <property type="term" value="C:periplasmic space"/>
    <property type="evidence" value="ECO:0007669"/>
    <property type="project" value="UniProtKB-SubCell"/>
</dbReference>
<evidence type="ECO:0000256" key="2">
    <source>
        <dbReference type="ARBA" id="ARBA00022448"/>
    </source>
</evidence>
<evidence type="ECO:0000256" key="1">
    <source>
        <dbReference type="ARBA" id="ARBA00004418"/>
    </source>
</evidence>
<keyword evidence="3 13" id="KW-0349">Heme</keyword>
<dbReference type="InterPro" id="IPR025710">
    <property type="entry name" value="SoxA"/>
</dbReference>
<reference evidence="18" key="1">
    <citation type="journal article" date="2020" name="mSystems">
        <title>Genome- and Community-Level Interaction Insights into Carbon Utilization and Element Cycling Functions of Hydrothermarchaeota in Hydrothermal Sediment.</title>
        <authorList>
            <person name="Zhou Z."/>
            <person name="Liu Y."/>
            <person name="Xu W."/>
            <person name="Pan J."/>
            <person name="Luo Z.H."/>
            <person name="Li M."/>
        </authorList>
    </citation>
    <scope>NUCLEOTIDE SEQUENCE [LARGE SCALE GENOMIC DNA]</scope>
    <source>
        <strain evidence="18">HyVt-570</strain>
    </source>
</reference>
<evidence type="ECO:0000256" key="14">
    <source>
        <dbReference type="PIRSR" id="PIRSR038455-1"/>
    </source>
</evidence>
<feature type="domain" description="Cytochrome c" evidence="17">
    <location>
        <begin position="50"/>
        <end position="138"/>
    </location>
</feature>
<evidence type="ECO:0000256" key="7">
    <source>
        <dbReference type="ARBA" id="ARBA00022764"/>
    </source>
</evidence>
<feature type="binding site" description="covalent" evidence="15">
    <location>
        <position position="69"/>
    </location>
    <ligand>
        <name>heme c</name>
        <dbReference type="ChEBI" id="CHEBI:61717"/>
        <label>1</label>
    </ligand>
</feature>
<protein>
    <recommendedName>
        <fullName evidence="13">SoxAX cytochrome complex subunit A</fullName>
        <ecNumber evidence="13">2.8.5.2</ecNumber>
    </recommendedName>
    <alternativeName>
        <fullName evidence="13">Protein SoxA</fullName>
    </alternativeName>
    <alternativeName>
        <fullName evidence="13">Sulfur oxidizing protein A</fullName>
    </alternativeName>
    <alternativeName>
        <fullName evidence="13">Thiosulfate-oxidizing multienzyme system protein SoxA</fullName>
    </alternativeName>
</protein>
<comment type="cofactor">
    <cofactor evidence="15">
        <name>heme</name>
        <dbReference type="ChEBI" id="CHEBI:30413"/>
    </cofactor>
    <text evidence="15">Binds 2 heme groups per subunit.</text>
</comment>
<evidence type="ECO:0000259" key="17">
    <source>
        <dbReference type="Pfam" id="PF21342"/>
    </source>
</evidence>
<dbReference type="GO" id="GO:0009055">
    <property type="term" value="F:electron transfer activity"/>
    <property type="evidence" value="ECO:0007669"/>
    <property type="project" value="InterPro"/>
</dbReference>
<gene>
    <name evidence="18" type="primary">soxA</name>
    <name evidence="18" type="ORF">ENK37_03365</name>
</gene>
<comment type="subcellular location">
    <subcellularLocation>
        <location evidence="1 13">Periplasm</location>
    </subcellularLocation>
</comment>
<dbReference type="EMBL" id="DRPZ01000090">
    <property type="protein sequence ID" value="HGY09083.1"/>
    <property type="molecule type" value="Genomic_DNA"/>
</dbReference>
<comment type="caution">
    <text evidence="18">The sequence shown here is derived from an EMBL/GenBank/DDBJ whole genome shotgun (WGS) entry which is preliminary data.</text>
</comment>
<keyword evidence="7 13" id="KW-0574">Periplasm</keyword>
<dbReference type="GO" id="GO:0070069">
    <property type="term" value="C:cytochrome complex"/>
    <property type="evidence" value="ECO:0007669"/>
    <property type="project" value="InterPro"/>
</dbReference>
<feature type="binding site" description="axial binding residue" evidence="16">
    <location>
        <position position="173"/>
    </location>
    <ligand>
        <name>heme c</name>
        <dbReference type="ChEBI" id="CHEBI:61717"/>
        <label>2</label>
    </ligand>
    <ligandPart>
        <name>Fe</name>
        <dbReference type="ChEBI" id="CHEBI:18248"/>
    </ligandPart>
</feature>
<evidence type="ECO:0000256" key="8">
    <source>
        <dbReference type="ARBA" id="ARBA00022982"/>
    </source>
</evidence>
<keyword evidence="8 13" id="KW-0249">Electron transport</keyword>
<comment type="catalytic activity">
    <reaction evidence="12 13">
        <text>S-sulfanyl-L-cysteinyl-[SoxY protein] + thiosulfate + 2 Fe(III)-[cytochrome c] = S-(2-sulfodisulfanyl)-L-cysteinyl-[SoxY protein] + 2 Fe(II)-[cytochrome c] + 2 H(+)</text>
        <dbReference type="Rhea" id="RHEA:51224"/>
        <dbReference type="Rhea" id="RHEA-COMP:10350"/>
        <dbReference type="Rhea" id="RHEA-COMP:14399"/>
        <dbReference type="Rhea" id="RHEA-COMP:14689"/>
        <dbReference type="Rhea" id="RHEA-COMP:14690"/>
        <dbReference type="ChEBI" id="CHEBI:15378"/>
        <dbReference type="ChEBI" id="CHEBI:29033"/>
        <dbReference type="ChEBI" id="CHEBI:29034"/>
        <dbReference type="ChEBI" id="CHEBI:33542"/>
        <dbReference type="ChEBI" id="CHEBI:61963"/>
        <dbReference type="ChEBI" id="CHEBI:140664"/>
        <dbReference type="EC" id="2.8.5.2"/>
    </reaction>
</comment>
<dbReference type="NCBIfam" id="TIGR04484">
    <property type="entry name" value="thiosulf_SoxA"/>
    <property type="match status" value="1"/>
</dbReference>
<dbReference type="GO" id="GO:0016669">
    <property type="term" value="F:oxidoreductase activity, acting on a sulfur group of donors, cytochrome as acceptor"/>
    <property type="evidence" value="ECO:0007669"/>
    <property type="project" value="InterPro"/>
</dbReference>
<comment type="catalytic activity">
    <reaction evidence="11 13">
        <text>L-cysteinyl-[SoxY protein] + thiosulfate + 2 Fe(III)-[cytochrome c] = S-sulfosulfanyl-L-cysteinyl-[SoxY protein] + 2 Fe(II)-[cytochrome c] + 2 H(+)</text>
        <dbReference type="Rhea" id="RHEA:56720"/>
        <dbReference type="Rhea" id="RHEA-COMP:10350"/>
        <dbReference type="Rhea" id="RHEA-COMP:14328"/>
        <dbReference type="Rhea" id="RHEA-COMP:14399"/>
        <dbReference type="Rhea" id="RHEA-COMP:14691"/>
        <dbReference type="ChEBI" id="CHEBI:15378"/>
        <dbReference type="ChEBI" id="CHEBI:29033"/>
        <dbReference type="ChEBI" id="CHEBI:29034"/>
        <dbReference type="ChEBI" id="CHEBI:29950"/>
        <dbReference type="ChEBI" id="CHEBI:33542"/>
        <dbReference type="ChEBI" id="CHEBI:139321"/>
        <dbReference type="EC" id="2.8.5.2"/>
    </reaction>
</comment>
<dbReference type="SUPFAM" id="SSF46626">
    <property type="entry name" value="Cytochrome c"/>
    <property type="match status" value="2"/>
</dbReference>
<evidence type="ECO:0000256" key="13">
    <source>
        <dbReference type="PIRNR" id="PIRNR038455"/>
    </source>
</evidence>
<feature type="binding site" description="axial binding residue" evidence="16">
    <location>
        <position position="217"/>
    </location>
    <ligand>
        <name>heme c</name>
        <dbReference type="ChEBI" id="CHEBI:61717"/>
        <label>2</label>
    </ligand>
    <ligandPart>
        <name>Fe</name>
        <dbReference type="ChEBI" id="CHEBI:18248"/>
    </ligandPart>
</feature>
<dbReference type="GO" id="GO:0019417">
    <property type="term" value="P:sulfur oxidation"/>
    <property type="evidence" value="ECO:0007669"/>
    <property type="project" value="InterPro"/>
</dbReference>
<sequence>MRRFFFSLLLVLLAGALVWALSPAEEAKRQRQLFLEQSGGAHPGELFVAEGEEYYTSLEGAGGKTMADCDFGKGPGVLEGAYAELPKYFADSDRVEDLDTRVVTCLTQVLGLGEDEFDRDMVVSLVSYIASFSHEMPIQVTLDDPQEKEMFQIGERLWYWRAGQMDMSCAACHDRYPGRRVRLAPIRNPEQGLSDHWPAYTFSFDKMYTLENRINFCYDSIQIPHPEFYSTPHIALSLYMRYRANGNELDVPGFTR</sequence>
<keyword evidence="5 13" id="KW-0479">Metal-binding</keyword>
<dbReference type="EC" id="2.8.5.2" evidence="13"/>
<organism evidence="18">
    <name type="scientific">Oceanithermus profundus</name>
    <dbReference type="NCBI Taxonomy" id="187137"/>
    <lineage>
        <taxon>Bacteria</taxon>
        <taxon>Thermotogati</taxon>
        <taxon>Deinococcota</taxon>
        <taxon>Deinococci</taxon>
        <taxon>Thermales</taxon>
        <taxon>Thermaceae</taxon>
        <taxon>Oceanithermus</taxon>
    </lineage>
</organism>
<feature type="binding site" evidence="15">
    <location>
        <position position="213"/>
    </location>
    <ligand>
        <name>substrate</name>
    </ligand>
</feature>
<dbReference type="PIRSF" id="PIRSF038455">
    <property type="entry name" value="SoxA"/>
    <property type="match status" value="1"/>
</dbReference>
<proteinExistence type="inferred from homology"/>
<dbReference type="InterPro" id="IPR036909">
    <property type="entry name" value="Cyt_c-like_dom_sf"/>
</dbReference>
<feature type="binding site" description="covalent" evidence="15">
    <location>
        <position position="169"/>
    </location>
    <ligand>
        <name>heme c</name>
        <dbReference type="ChEBI" id="CHEBI:61717"/>
        <label>2</label>
    </ligand>
</feature>
<evidence type="ECO:0000256" key="10">
    <source>
        <dbReference type="ARBA" id="ARBA00025746"/>
    </source>
</evidence>
<evidence type="ECO:0000256" key="15">
    <source>
        <dbReference type="PIRSR" id="PIRSR038455-2"/>
    </source>
</evidence>
<evidence type="ECO:0000256" key="11">
    <source>
        <dbReference type="ARBA" id="ARBA00048077"/>
    </source>
</evidence>